<evidence type="ECO:0000313" key="2">
    <source>
        <dbReference type="EMBL" id="CAF1324535.1"/>
    </source>
</evidence>
<proteinExistence type="predicted"/>
<dbReference type="CDD" id="cd03135">
    <property type="entry name" value="GATase1_DJ-1"/>
    <property type="match status" value="2"/>
</dbReference>
<dbReference type="SUPFAM" id="SSF52317">
    <property type="entry name" value="Class I glutamine amidotransferase-like"/>
    <property type="match status" value="2"/>
</dbReference>
<accession>A0A815FD28</accession>
<dbReference type="InterPro" id="IPR029062">
    <property type="entry name" value="Class_I_gatase-like"/>
</dbReference>
<feature type="domain" description="DJ-1/PfpI" evidence="1">
    <location>
        <begin position="189"/>
        <end position="391"/>
    </location>
</feature>
<dbReference type="PANTHER" id="PTHR48094:SF12">
    <property type="entry name" value="PARKINSON DISEASE PROTEIN 7 HOMOLOG"/>
    <property type="match status" value="1"/>
</dbReference>
<dbReference type="Proteomes" id="UP000663828">
    <property type="component" value="Unassembled WGS sequence"/>
</dbReference>
<protein>
    <recommendedName>
        <fullName evidence="1">DJ-1/PfpI domain-containing protein</fullName>
    </recommendedName>
</protein>
<keyword evidence="3" id="KW-1185">Reference proteome</keyword>
<name>A0A815FD28_ADIRI</name>
<comment type="caution">
    <text evidence="2">The sequence shown here is derived from an EMBL/GenBank/DDBJ whole genome shotgun (WGS) entry which is preliminary data.</text>
</comment>
<dbReference type="PANTHER" id="PTHR48094">
    <property type="entry name" value="PROTEIN/NUCLEIC ACID DEGLYCASE DJ-1-RELATED"/>
    <property type="match status" value="1"/>
</dbReference>
<evidence type="ECO:0000313" key="3">
    <source>
        <dbReference type="Proteomes" id="UP000663828"/>
    </source>
</evidence>
<reference evidence="2" key="1">
    <citation type="submission" date="2021-02" db="EMBL/GenBank/DDBJ databases">
        <authorList>
            <person name="Nowell W R."/>
        </authorList>
    </citation>
    <scope>NUCLEOTIDE SEQUENCE</scope>
</reference>
<dbReference type="AlphaFoldDB" id="A0A815FD28"/>
<evidence type="ECO:0000259" key="1">
    <source>
        <dbReference type="Pfam" id="PF01965"/>
    </source>
</evidence>
<dbReference type="InterPro" id="IPR006287">
    <property type="entry name" value="DJ-1"/>
</dbReference>
<dbReference type="NCBIfam" id="TIGR01383">
    <property type="entry name" value="not_thiJ"/>
    <property type="match status" value="2"/>
</dbReference>
<dbReference type="InterPro" id="IPR002818">
    <property type="entry name" value="DJ-1/PfpI"/>
</dbReference>
<organism evidence="2 3">
    <name type="scientific">Adineta ricciae</name>
    <name type="common">Rotifer</name>
    <dbReference type="NCBI Taxonomy" id="249248"/>
    <lineage>
        <taxon>Eukaryota</taxon>
        <taxon>Metazoa</taxon>
        <taxon>Spiralia</taxon>
        <taxon>Gnathifera</taxon>
        <taxon>Rotifera</taxon>
        <taxon>Eurotatoria</taxon>
        <taxon>Bdelloidea</taxon>
        <taxon>Adinetida</taxon>
        <taxon>Adinetidae</taxon>
        <taxon>Adineta</taxon>
    </lineage>
</organism>
<dbReference type="GO" id="GO:0005737">
    <property type="term" value="C:cytoplasm"/>
    <property type="evidence" value="ECO:0007669"/>
    <property type="project" value="TreeGrafter"/>
</dbReference>
<dbReference type="Pfam" id="PF01965">
    <property type="entry name" value="DJ-1_PfpI"/>
    <property type="match status" value="2"/>
</dbReference>
<dbReference type="Gene3D" id="3.40.50.880">
    <property type="match status" value="2"/>
</dbReference>
<gene>
    <name evidence="2" type="ORF">XAT740_LOCUS30097</name>
</gene>
<sequence length="408" mass="44168">MFGSKKALLLLANGSEESEVVITVDVLRRAGIKVTITSIEANREALKCAQHTVIVPDISINELSTDDTYDVVVVPGGEKGSEAMAKNLAVGNLLQQHYEKGKLVAAICAGPIVFQSHKIGLKNATITAYPECQNDLKTDYNIVDQPVHHCELKTADGERHMITSQGPGTAFAFALKIVEILDGSSKMTKKALVFIANGSEEIETVTTVDVLRRAEIDVDVVSIEKNGQDALKCSRNVRVLPDKVLDDVKTNQYDCVVIPGGNDGSKAMAANTEVGQILTKHYEDGKIVAAICAGPRALLAHKIGVNHKHTITCYPSVRKEFIDGEPYKLEAPDQVVCHSKQTAAGLNSILELDTLEKQNVYRLVDAEGREYHIVTSQGPATTMAFALKLIELLKGKDESTKVKEGLLA</sequence>
<dbReference type="EMBL" id="CAJNOR010002658">
    <property type="protein sequence ID" value="CAF1324535.1"/>
    <property type="molecule type" value="Genomic_DNA"/>
</dbReference>
<dbReference type="InterPro" id="IPR050325">
    <property type="entry name" value="Prot/Nucl_acid_deglycase"/>
</dbReference>
<feature type="domain" description="DJ-1/PfpI" evidence="1">
    <location>
        <begin position="5"/>
        <end position="179"/>
    </location>
</feature>